<feature type="region of interest" description="Disordered" evidence="1">
    <location>
        <begin position="563"/>
        <end position="586"/>
    </location>
</feature>
<proteinExistence type="predicted"/>
<feature type="compositionally biased region" description="Polar residues" evidence="1">
    <location>
        <begin position="684"/>
        <end position="697"/>
    </location>
</feature>
<evidence type="ECO:0000256" key="1">
    <source>
        <dbReference type="SAM" id="MobiDB-lite"/>
    </source>
</evidence>
<gene>
    <name evidence="2" type="ORF">PCL_03048</name>
</gene>
<evidence type="ECO:0000313" key="3">
    <source>
        <dbReference type="Proteomes" id="UP000245956"/>
    </source>
</evidence>
<evidence type="ECO:0000313" key="2">
    <source>
        <dbReference type="EMBL" id="PWI67280.1"/>
    </source>
</evidence>
<organism evidence="2 3">
    <name type="scientific">Purpureocillium lilacinum</name>
    <name type="common">Paecilomyces lilacinus</name>
    <dbReference type="NCBI Taxonomy" id="33203"/>
    <lineage>
        <taxon>Eukaryota</taxon>
        <taxon>Fungi</taxon>
        <taxon>Dikarya</taxon>
        <taxon>Ascomycota</taxon>
        <taxon>Pezizomycotina</taxon>
        <taxon>Sordariomycetes</taxon>
        <taxon>Hypocreomycetidae</taxon>
        <taxon>Hypocreales</taxon>
        <taxon>Ophiocordycipitaceae</taxon>
        <taxon>Purpureocillium</taxon>
    </lineage>
</organism>
<feature type="region of interest" description="Disordered" evidence="1">
    <location>
        <begin position="503"/>
        <end position="526"/>
    </location>
</feature>
<dbReference type="EMBL" id="LCWV01000019">
    <property type="protein sequence ID" value="PWI67280.1"/>
    <property type="molecule type" value="Genomic_DNA"/>
</dbReference>
<protein>
    <submittedName>
        <fullName evidence="2">Uncharacterized protein</fullName>
    </submittedName>
</protein>
<feature type="compositionally biased region" description="Basic and acidic residues" evidence="1">
    <location>
        <begin position="668"/>
        <end position="679"/>
    </location>
</feature>
<reference evidence="2 3" key="1">
    <citation type="journal article" date="2016" name="Front. Microbiol.">
        <title>Genome and transcriptome sequences reveal the specific parasitism of the nematophagous Purpureocillium lilacinum 36-1.</title>
        <authorList>
            <person name="Xie J."/>
            <person name="Li S."/>
            <person name="Mo C."/>
            <person name="Xiao X."/>
            <person name="Peng D."/>
            <person name="Wang G."/>
            <person name="Xiao Y."/>
        </authorList>
    </citation>
    <scope>NUCLEOTIDE SEQUENCE [LARGE SCALE GENOMIC DNA]</scope>
    <source>
        <strain evidence="2 3">36-1</strain>
    </source>
</reference>
<feature type="compositionally biased region" description="Low complexity" evidence="1">
    <location>
        <begin position="628"/>
        <end position="638"/>
    </location>
</feature>
<name>A0A2U3DYD9_PURLI</name>
<sequence length="876" mass="96180">MAVFPWSDRPPADHQLPHDRPASSLRHRLAAILVFFTHRIWRGGPRLILQLAACVLIVPLLLHLLPTRLTGGYRLSWSTSPPRDTGALRIVVFGSQDVTGSSSSYAGSGKTWTEQLCSELDCSSYQSFVPDGNSKPALTSNGLYGNELHALQEQIKTTDFLSAPAKDYEFLLKQYPVPMDSPDLEAQVKQFLALPPPENAPRNTLWVFTFGTWDVWNLAAFPRVSAEHLVDALVSHLFAQIELLYLKALNPTSVAFSDFWANATESDVDRLADPKTASKVDRRELESFRIIIPHLADMTIAPGWQQRPVPSYPHSKAEQMRNADFLTRHWNSQVKNALESWNAKGRRRPDGIEEENVKEVTEFPKAKSLLGFLPSKFQPEKDPGRETASEDGVVYAPYPRRAGLQLNLAAHILDAMTDEELRRSGLKDSKGRGTLSANDSLYFVDTWTPCTAKPAVGVIAVDAGADGAVCEKPDDHLYYDGFTLGQRAIRELAGAAVKERVASDRQAERRADDVPGPLTGHTPANVRCGTSVARTITYHGSRNEMTIAAQVGATRLRLRRGTGFGRAPPNGPATGSHPASQRHWRGKGWHGTGALRLAPDPMAGAMHRCALASFLGRQTEAAEDWKGTTTTTTTTTMTNRPALHLGAPSARRTGRASPQTRPASQGQAERRQGRQERSPPGKAINSSRKQGTWQYSWRRSLGDRGGGIRPTLRRQPSPAALRVQLALTECGVSLAPRPNATTTPIRKVFFQPWVFGARPFVIVVMQSQSRVTSALTLPPGGGLPCLTSPPSARFLAPKHTAHAHPVRLAVRRFLLLHEPPDIRHARQEAQHPLLPHPIVPGDLLAASNATPPGAEYAGTSRFRESHSLEHLIQTRA</sequence>
<comment type="caution">
    <text evidence="2">The sequence shown here is derived from an EMBL/GenBank/DDBJ whole genome shotgun (WGS) entry which is preliminary data.</text>
</comment>
<feature type="compositionally biased region" description="Basic and acidic residues" evidence="1">
    <location>
        <begin position="10"/>
        <end position="20"/>
    </location>
</feature>
<feature type="region of interest" description="Disordered" evidence="1">
    <location>
        <begin position="622"/>
        <end position="716"/>
    </location>
</feature>
<dbReference type="AlphaFoldDB" id="A0A2U3DYD9"/>
<accession>A0A2U3DYD9</accession>
<dbReference type="Proteomes" id="UP000245956">
    <property type="component" value="Unassembled WGS sequence"/>
</dbReference>
<feature type="region of interest" description="Disordered" evidence="1">
    <location>
        <begin position="1"/>
        <end position="20"/>
    </location>
</feature>
<feature type="compositionally biased region" description="Basic and acidic residues" evidence="1">
    <location>
        <begin position="503"/>
        <end position="513"/>
    </location>
</feature>